<feature type="domain" description="SCP" evidence="2">
    <location>
        <begin position="164"/>
        <end position="351"/>
    </location>
</feature>
<dbReference type="OrthoDB" id="5819511at2759"/>
<dbReference type="InterPro" id="IPR001283">
    <property type="entry name" value="CRISP-related"/>
</dbReference>
<evidence type="ECO:0000256" key="1">
    <source>
        <dbReference type="SAM" id="SignalP"/>
    </source>
</evidence>
<accession>A0A0C2DHR5</accession>
<dbReference type="Proteomes" id="UP000054047">
    <property type="component" value="Unassembled WGS sequence"/>
</dbReference>
<sequence length="351" mass="38068">MRIPIAVFALGLLTLSDAASYGCQNSESSDAIRDLFLNFHNDARRRVAKGEQPNKQGMLNSAKNMGKLSWSCDMEKKAQDYIQTCSGGLGAFGSWGANTMTMGGSGLSSNPKPFIERVLKTGYMTGMTLYETGKACTGCSKESLCDDDDGKSDECPADSGLTDKVRNRILDVHNELRSLTAKGQAADAIGGFAPKAAAMKKLKYDCSLEKLAAAHAKTCKWGHSAPNTRPGIGENIYAIFIPNADKLKEAEAAPRSWFSELAKYGVGQKNVFSMKLLNRPGKVVGHYTQVLHLDALLLSDGNSSTKRCDGLRKQPQLIFWTSMVWQKTSAIGCGVQNCPTMTYVVCNYKQA</sequence>
<dbReference type="PANTHER" id="PTHR10334">
    <property type="entry name" value="CYSTEINE-RICH SECRETORY PROTEIN-RELATED"/>
    <property type="match status" value="1"/>
</dbReference>
<dbReference type="SUPFAM" id="SSF55797">
    <property type="entry name" value="PR-1-like"/>
    <property type="match status" value="3"/>
</dbReference>
<dbReference type="SMART" id="SM00198">
    <property type="entry name" value="SCP"/>
    <property type="match status" value="2"/>
</dbReference>
<feature type="chain" id="PRO_5002164273" evidence="1">
    <location>
        <begin position="19"/>
        <end position="351"/>
    </location>
</feature>
<keyword evidence="4" id="KW-1185">Reference proteome</keyword>
<keyword evidence="1" id="KW-0732">Signal</keyword>
<feature type="domain" description="SCP" evidence="2">
    <location>
        <begin position="31"/>
        <end position="160"/>
    </location>
</feature>
<name>A0A0C2DHR5_9BILA</name>
<proteinExistence type="predicted"/>
<dbReference type="Pfam" id="PF00188">
    <property type="entry name" value="CAP"/>
    <property type="match status" value="2"/>
</dbReference>
<organism evidence="3 4">
    <name type="scientific">Ancylostoma duodenale</name>
    <dbReference type="NCBI Taxonomy" id="51022"/>
    <lineage>
        <taxon>Eukaryota</taxon>
        <taxon>Metazoa</taxon>
        <taxon>Ecdysozoa</taxon>
        <taxon>Nematoda</taxon>
        <taxon>Chromadorea</taxon>
        <taxon>Rhabditida</taxon>
        <taxon>Rhabditina</taxon>
        <taxon>Rhabditomorpha</taxon>
        <taxon>Strongyloidea</taxon>
        <taxon>Ancylostomatidae</taxon>
        <taxon>Ancylostomatinae</taxon>
        <taxon>Ancylostoma</taxon>
    </lineage>
</organism>
<dbReference type="Gene3D" id="3.40.33.10">
    <property type="entry name" value="CAP"/>
    <property type="match status" value="2"/>
</dbReference>
<dbReference type="InterPro" id="IPR014044">
    <property type="entry name" value="CAP_dom"/>
</dbReference>
<dbReference type="CDD" id="cd05380">
    <property type="entry name" value="CAP_euk"/>
    <property type="match status" value="1"/>
</dbReference>
<evidence type="ECO:0000313" key="3">
    <source>
        <dbReference type="EMBL" id="KIH62012.1"/>
    </source>
</evidence>
<dbReference type="AlphaFoldDB" id="A0A0C2DHR5"/>
<reference evidence="3 4" key="1">
    <citation type="submission" date="2013-12" db="EMBL/GenBank/DDBJ databases">
        <title>Draft genome of the parsitic nematode Ancylostoma duodenale.</title>
        <authorList>
            <person name="Mitreva M."/>
        </authorList>
    </citation>
    <scope>NUCLEOTIDE SEQUENCE [LARGE SCALE GENOMIC DNA]</scope>
    <source>
        <strain evidence="3 4">Zhejiang</strain>
    </source>
</reference>
<protein>
    <submittedName>
        <fullName evidence="3">SCP-like protein</fullName>
    </submittedName>
</protein>
<evidence type="ECO:0000259" key="2">
    <source>
        <dbReference type="SMART" id="SM00198"/>
    </source>
</evidence>
<dbReference type="InterPro" id="IPR035940">
    <property type="entry name" value="CAP_sf"/>
</dbReference>
<dbReference type="EMBL" id="KN729654">
    <property type="protein sequence ID" value="KIH62012.1"/>
    <property type="molecule type" value="Genomic_DNA"/>
</dbReference>
<evidence type="ECO:0000313" key="4">
    <source>
        <dbReference type="Proteomes" id="UP000054047"/>
    </source>
</evidence>
<gene>
    <name evidence="3" type="ORF">ANCDUO_07707</name>
</gene>
<feature type="signal peptide" evidence="1">
    <location>
        <begin position="1"/>
        <end position="18"/>
    </location>
</feature>
<dbReference type="PRINTS" id="PR00837">
    <property type="entry name" value="V5TPXLIKE"/>
</dbReference>